<feature type="domain" description="Co-chaperone DjlA N-terminal" evidence="1">
    <location>
        <begin position="37"/>
        <end position="131"/>
    </location>
</feature>
<dbReference type="Pfam" id="PF05099">
    <property type="entry name" value="TerB"/>
    <property type="match status" value="1"/>
</dbReference>
<dbReference type="Proteomes" id="UP001500604">
    <property type="component" value="Unassembled WGS sequence"/>
</dbReference>
<keyword evidence="3" id="KW-1185">Reference proteome</keyword>
<name>A0ABP8V5I3_9GAMM</name>
<reference evidence="3" key="1">
    <citation type="journal article" date="2019" name="Int. J. Syst. Evol. Microbiol.">
        <title>The Global Catalogue of Microorganisms (GCM) 10K type strain sequencing project: providing services to taxonomists for standard genome sequencing and annotation.</title>
        <authorList>
            <consortium name="The Broad Institute Genomics Platform"/>
            <consortium name="The Broad Institute Genome Sequencing Center for Infectious Disease"/>
            <person name="Wu L."/>
            <person name="Ma J."/>
        </authorList>
    </citation>
    <scope>NUCLEOTIDE SEQUENCE [LARGE SCALE GENOMIC DNA]</scope>
    <source>
        <strain evidence="3">JCM 17805</strain>
    </source>
</reference>
<dbReference type="CDD" id="cd07177">
    <property type="entry name" value="terB_like"/>
    <property type="match status" value="1"/>
</dbReference>
<evidence type="ECO:0000259" key="1">
    <source>
        <dbReference type="Pfam" id="PF05099"/>
    </source>
</evidence>
<evidence type="ECO:0000313" key="2">
    <source>
        <dbReference type="EMBL" id="GAA4650177.1"/>
    </source>
</evidence>
<accession>A0ABP8V5I3</accession>
<comment type="caution">
    <text evidence="2">The sequence shown here is derived from an EMBL/GenBank/DDBJ whole genome shotgun (WGS) entry which is preliminary data.</text>
</comment>
<gene>
    <name evidence="2" type="ORF">GCM10023116_24600</name>
</gene>
<dbReference type="SUPFAM" id="SSF158682">
    <property type="entry name" value="TerB-like"/>
    <property type="match status" value="1"/>
</dbReference>
<dbReference type="RefSeq" id="WP_345196282.1">
    <property type="nucleotide sequence ID" value="NZ_BAABFL010000370.1"/>
</dbReference>
<dbReference type="InterPro" id="IPR007791">
    <property type="entry name" value="DjlA_N"/>
</dbReference>
<organism evidence="2 3">
    <name type="scientific">Kistimonas scapharcae</name>
    <dbReference type="NCBI Taxonomy" id="1036133"/>
    <lineage>
        <taxon>Bacteria</taxon>
        <taxon>Pseudomonadati</taxon>
        <taxon>Pseudomonadota</taxon>
        <taxon>Gammaproteobacteria</taxon>
        <taxon>Oceanospirillales</taxon>
        <taxon>Endozoicomonadaceae</taxon>
        <taxon>Kistimonas</taxon>
    </lineage>
</organism>
<dbReference type="InterPro" id="IPR029024">
    <property type="entry name" value="TerB-like"/>
</dbReference>
<dbReference type="Gene3D" id="1.10.3680.10">
    <property type="entry name" value="TerB-like"/>
    <property type="match status" value="1"/>
</dbReference>
<evidence type="ECO:0000313" key="3">
    <source>
        <dbReference type="Proteomes" id="UP001500604"/>
    </source>
</evidence>
<protein>
    <recommendedName>
        <fullName evidence="1">Co-chaperone DjlA N-terminal domain-containing protein</fullName>
    </recommendedName>
</protein>
<dbReference type="EMBL" id="BAABFL010000370">
    <property type="protein sequence ID" value="GAA4650177.1"/>
    <property type="molecule type" value="Genomic_DNA"/>
</dbReference>
<sequence length="367" mass="42272">MDILELIHEATKEANSFANHPAKALPLEERLLYLNGLSLVMNADADIDEGEKEYIRILVKSFDLDESCLNDVVGFGQAPDKDTIQAFFRTFRRKPLAQLFLFDAYMMGMRDGLLQDKERAVIDKIAEQLEVLKGTQRDIFDLFCHIKNKNWTESSLYFSSHLLNPRHFQHLLEYYEVDLDDLLKKTEKLRQDRLKERLYSDLNMEWIPLTYTNTDCLPEQTEITKDFVGFTATYGIILPYVQSMLDRDELRVNNNNVYKKSAIGRSDTGTANEVYIDLSESDIRFDPVSQSFSVAPEKSDELADLPAKVFVDFFVFCNPICPNSIGYGKRFKELQDDFVCFPMASDVNDDEFKCIESECLRGVSAPI</sequence>
<proteinExistence type="predicted"/>